<comment type="caution">
    <text evidence="1">The sequence shown here is derived from an EMBL/GenBank/DDBJ whole genome shotgun (WGS) entry which is preliminary data.</text>
</comment>
<accession>A0A7V1EHV4</accession>
<proteinExistence type="predicted"/>
<sequence length="98" mass="10957">MFVLVFACFAQFHRFKIIGFCPLDNIECFRITLIDTLAFLADGDLTVINIARPFSPFLITKIDTTSSFGYSIALSYPYAYAGGDYGFASYDISNLQIP</sequence>
<gene>
    <name evidence="1" type="ORF">ENP86_05310</name>
</gene>
<protein>
    <submittedName>
        <fullName evidence="1">Uncharacterized protein</fullName>
    </submittedName>
</protein>
<organism evidence="1">
    <name type="scientific">candidate division WOR-3 bacterium</name>
    <dbReference type="NCBI Taxonomy" id="2052148"/>
    <lineage>
        <taxon>Bacteria</taxon>
        <taxon>Bacteria division WOR-3</taxon>
    </lineage>
</organism>
<dbReference type="EMBL" id="DSKY01000014">
    <property type="protein sequence ID" value="HDY58951.1"/>
    <property type="molecule type" value="Genomic_DNA"/>
</dbReference>
<name>A0A7V1EHV4_UNCW3</name>
<evidence type="ECO:0000313" key="1">
    <source>
        <dbReference type="EMBL" id="HDY58951.1"/>
    </source>
</evidence>
<dbReference type="AlphaFoldDB" id="A0A7V1EHV4"/>
<reference evidence="1" key="1">
    <citation type="journal article" date="2020" name="mSystems">
        <title>Genome- and Community-Level Interaction Insights into Carbon Utilization and Element Cycling Functions of Hydrothermarchaeota in Hydrothermal Sediment.</title>
        <authorList>
            <person name="Zhou Z."/>
            <person name="Liu Y."/>
            <person name="Xu W."/>
            <person name="Pan J."/>
            <person name="Luo Z.H."/>
            <person name="Li M."/>
        </authorList>
    </citation>
    <scope>NUCLEOTIDE SEQUENCE [LARGE SCALE GENOMIC DNA]</scope>
    <source>
        <strain evidence="1">SpSt-258</strain>
    </source>
</reference>